<accession>A0A7R8Z180</accession>
<dbReference type="InterPro" id="IPR051553">
    <property type="entry name" value="Ran_GTPase-activating"/>
</dbReference>
<dbReference type="Gene3D" id="2.130.10.30">
    <property type="entry name" value="Regulator of chromosome condensation 1/beta-lactamase-inhibitor protein II"/>
    <property type="match status" value="1"/>
</dbReference>
<dbReference type="PROSITE" id="PS00626">
    <property type="entry name" value="RCC1_2"/>
    <property type="match status" value="1"/>
</dbReference>
<dbReference type="InterPro" id="IPR009091">
    <property type="entry name" value="RCC1/BLIP-II"/>
</dbReference>
<dbReference type="PANTHER" id="PTHR45982">
    <property type="entry name" value="REGULATOR OF CHROMOSOME CONDENSATION"/>
    <property type="match status" value="1"/>
</dbReference>
<dbReference type="PANTHER" id="PTHR45982:SF1">
    <property type="entry name" value="REGULATOR OF CHROMOSOME CONDENSATION"/>
    <property type="match status" value="1"/>
</dbReference>
<dbReference type="GO" id="GO:0005737">
    <property type="term" value="C:cytoplasm"/>
    <property type="evidence" value="ECO:0007669"/>
    <property type="project" value="TreeGrafter"/>
</dbReference>
<protein>
    <submittedName>
        <fullName evidence="2">Uncharacterized protein</fullName>
    </submittedName>
</protein>
<dbReference type="OrthoDB" id="61110at2759"/>
<dbReference type="InParanoid" id="A0A7R8Z180"/>
<dbReference type="SUPFAM" id="SSF50985">
    <property type="entry name" value="RCC1/BLIP-II"/>
    <property type="match status" value="1"/>
</dbReference>
<evidence type="ECO:0000313" key="2">
    <source>
        <dbReference type="EMBL" id="CAD7091638.1"/>
    </source>
</evidence>
<feature type="repeat" description="RCC1" evidence="1">
    <location>
        <begin position="31"/>
        <end position="83"/>
    </location>
</feature>
<reference evidence="2 3" key="1">
    <citation type="submission" date="2020-11" db="EMBL/GenBank/DDBJ databases">
        <authorList>
            <person name="Wallbank WR R."/>
            <person name="Pardo Diaz C."/>
            <person name="Kozak K."/>
            <person name="Martin S."/>
            <person name="Jiggins C."/>
            <person name="Moest M."/>
            <person name="Warren A I."/>
            <person name="Generalovic N T."/>
            <person name="Byers J.R.P. K."/>
            <person name="Montejo-Kovacevich G."/>
            <person name="Yen C E."/>
        </authorList>
    </citation>
    <scope>NUCLEOTIDE SEQUENCE [LARGE SCALE GENOMIC DNA]</scope>
</reference>
<evidence type="ECO:0000313" key="3">
    <source>
        <dbReference type="Proteomes" id="UP000594454"/>
    </source>
</evidence>
<keyword evidence="3" id="KW-1185">Reference proteome</keyword>
<evidence type="ECO:0000256" key="1">
    <source>
        <dbReference type="PROSITE-ProRule" id="PRU00235"/>
    </source>
</evidence>
<sequence>MPLPVPKKTSLKGVLAIAGGQHHTLVLTSDNKCQSIGRWDYGRLGLGELSEDVTELTTVKALLDKKVVQISCGETQSFAVTKDGEVYAWGMGSNQSLRTGKENDEMIPVLLGSKEVKGKKVLKVTSWGQHSLFLVDGEKLKPVCT</sequence>
<feature type="repeat" description="RCC1" evidence="1">
    <location>
        <begin position="1"/>
        <end position="30"/>
    </location>
</feature>
<dbReference type="GO" id="GO:0005085">
    <property type="term" value="F:guanyl-nucleotide exchange factor activity"/>
    <property type="evidence" value="ECO:0007669"/>
    <property type="project" value="TreeGrafter"/>
</dbReference>
<dbReference type="PROSITE" id="PS50012">
    <property type="entry name" value="RCC1_3"/>
    <property type="match status" value="3"/>
</dbReference>
<dbReference type="Pfam" id="PF13540">
    <property type="entry name" value="RCC1_2"/>
    <property type="match status" value="1"/>
</dbReference>
<dbReference type="InterPro" id="IPR000408">
    <property type="entry name" value="Reg_chr_condens"/>
</dbReference>
<organism evidence="2 3">
    <name type="scientific">Hermetia illucens</name>
    <name type="common">Black soldier fly</name>
    <dbReference type="NCBI Taxonomy" id="343691"/>
    <lineage>
        <taxon>Eukaryota</taxon>
        <taxon>Metazoa</taxon>
        <taxon>Ecdysozoa</taxon>
        <taxon>Arthropoda</taxon>
        <taxon>Hexapoda</taxon>
        <taxon>Insecta</taxon>
        <taxon>Pterygota</taxon>
        <taxon>Neoptera</taxon>
        <taxon>Endopterygota</taxon>
        <taxon>Diptera</taxon>
        <taxon>Brachycera</taxon>
        <taxon>Stratiomyomorpha</taxon>
        <taxon>Stratiomyidae</taxon>
        <taxon>Hermetiinae</taxon>
        <taxon>Hermetia</taxon>
    </lineage>
</organism>
<feature type="repeat" description="RCC1" evidence="1">
    <location>
        <begin position="84"/>
        <end position="137"/>
    </location>
</feature>
<dbReference type="EMBL" id="LR899013">
    <property type="protein sequence ID" value="CAD7091638.1"/>
    <property type="molecule type" value="Genomic_DNA"/>
</dbReference>
<proteinExistence type="predicted"/>
<dbReference type="PRINTS" id="PR00633">
    <property type="entry name" value="RCCNDNSATION"/>
</dbReference>
<gene>
    <name evidence="2" type="ORF">HERILL_LOCUS14050</name>
</gene>
<name>A0A7R8Z180_HERIL</name>
<dbReference type="Proteomes" id="UP000594454">
    <property type="component" value="Chromosome 5"/>
</dbReference>
<dbReference type="AlphaFoldDB" id="A0A7R8Z180"/>